<sequence length="41" mass="4693">MAVIKRKKPVVLTGHSAATFLKSKLVNEEKIQKRIELCKKK</sequence>
<evidence type="ECO:0000313" key="2">
    <source>
        <dbReference type="Proteomes" id="UP001260773"/>
    </source>
</evidence>
<evidence type="ECO:0000313" key="1">
    <source>
        <dbReference type="EMBL" id="MDT2405206.1"/>
    </source>
</evidence>
<dbReference type="Proteomes" id="UP001260773">
    <property type="component" value="Unassembled WGS sequence"/>
</dbReference>
<accession>A0AAW8S3P9</accession>
<comment type="caution">
    <text evidence="1">The sequence shown here is derived from an EMBL/GenBank/DDBJ whole genome shotgun (WGS) entry which is preliminary data.</text>
</comment>
<reference evidence="1" key="1">
    <citation type="submission" date="2023-03" db="EMBL/GenBank/DDBJ databases">
        <authorList>
            <person name="Shen W."/>
            <person name="Cai J."/>
        </authorList>
    </citation>
    <scope>NUCLEOTIDE SEQUENCE</scope>
    <source>
        <strain evidence="1">P33-2</strain>
    </source>
</reference>
<dbReference type="AlphaFoldDB" id="A0AAW8S3P9"/>
<dbReference type="EMBL" id="JARPWH010000217">
    <property type="protein sequence ID" value="MDT2405206.1"/>
    <property type="molecule type" value="Genomic_DNA"/>
</dbReference>
<organism evidence="1 2">
    <name type="scientific">Enterococcus avium</name>
    <name type="common">Streptococcus avium</name>
    <dbReference type="NCBI Taxonomy" id="33945"/>
    <lineage>
        <taxon>Bacteria</taxon>
        <taxon>Bacillati</taxon>
        <taxon>Bacillota</taxon>
        <taxon>Bacilli</taxon>
        <taxon>Lactobacillales</taxon>
        <taxon>Enterococcaceae</taxon>
        <taxon>Enterococcus</taxon>
    </lineage>
</organism>
<dbReference type="RefSeq" id="WP_276516285.1">
    <property type="nucleotide sequence ID" value="NZ_JARPWH010000217.1"/>
</dbReference>
<name>A0AAW8S3P9_ENTAV</name>
<protein>
    <submittedName>
        <fullName evidence="1">Uncharacterized protein</fullName>
    </submittedName>
</protein>
<gene>
    <name evidence="1" type="ORF">P7D43_22870</name>
</gene>
<proteinExistence type="predicted"/>